<keyword evidence="1" id="KW-0813">Transport</keyword>
<dbReference type="EMBL" id="JBAKBA010000042">
    <property type="protein sequence ID" value="MEL0660419.1"/>
    <property type="molecule type" value="Genomic_DNA"/>
</dbReference>
<protein>
    <submittedName>
        <fullName evidence="9">Cytochrome c oxidase accessory protein CcoG</fullName>
    </submittedName>
</protein>
<dbReference type="InterPro" id="IPR009051">
    <property type="entry name" value="Helical_ferredxn"/>
</dbReference>
<proteinExistence type="predicted"/>
<evidence type="ECO:0000256" key="1">
    <source>
        <dbReference type="ARBA" id="ARBA00022448"/>
    </source>
</evidence>
<keyword evidence="6" id="KW-0411">Iron-sulfur</keyword>
<keyword evidence="10" id="KW-1185">Reference proteome</keyword>
<accession>A0ABU9HET7</accession>
<dbReference type="NCBIfam" id="TIGR02745">
    <property type="entry name" value="ccoG_rdxA_fixG"/>
    <property type="match status" value="1"/>
</dbReference>
<evidence type="ECO:0000256" key="7">
    <source>
        <dbReference type="SAM" id="Phobius"/>
    </source>
</evidence>
<dbReference type="InterPro" id="IPR014116">
    <property type="entry name" value="Cyt_c_oxidase_cbb3_FixG"/>
</dbReference>
<evidence type="ECO:0000256" key="4">
    <source>
        <dbReference type="ARBA" id="ARBA00022982"/>
    </source>
</evidence>
<keyword evidence="7" id="KW-1133">Transmembrane helix</keyword>
<keyword evidence="3" id="KW-0479">Metal-binding</keyword>
<feature type="transmembrane region" description="Helical" evidence="7">
    <location>
        <begin position="88"/>
        <end position="108"/>
    </location>
</feature>
<evidence type="ECO:0000256" key="2">
    <source>
        <dbReference type="ARBA" id="ARBA00022485"/>
    </source>
</evidence>
<dbReference type="InterPro" id="IPR017900">
    <property type="entry name" value="4Fe4S_Fe_S_CS"/>
</dbReference>
<dbReference type="Pfam" id="PF11614">
    <property type="entry name" value="FixG_C"/>
    <property type="match status" value="1"/>
</dbReference>
<feature type="domain" description="4Fe-4S ferredoxin-type" evidence="8">
    <location>
        <begin position="255"/>
        <end position="286"/>
    </location>
</feature>
<dbReference type="InterPro" id="IPR013783">
    <property type="entry name" value="Ig-like_fold"/>
</dbReference>
<dbReference type="RefSeq" id="WP_341628872.1">
    <property type="nucleotide sequence ID" value="NZ_JBAKBA010000042.1"/>
</dbReference>
<comment type="caution">
    <text evidence="9">The sequence shown here is derived from an EMBL/GenBank/DDBJ whole genome shotgun (WGS) entry which is preliminary data.</text>
</comment>
<dbReference type="Pfam" id="PF12801">
    <property type="entry name" value="Fer4_5"/>
    <property type="match status" value="1"/>
</dbReference>
<dbReference type="Pfam" id="PF13746">
    <property type="entry name" value="Fer4_18"/>
    <property type="match status" value="1"/>
</dbReference>
<keyword evidence="7" id="KW-0472">Membrane</keyword>
<sequence length="466" mass="53634">MTQRIKIKEIKSTHKNSADRFNPSNRIYVRAVYGFFQKLRKFTGWGLILFFIAMPMIRWDGHQAVLFDVDKQQFQLFDMLFFPQDLTLVAWVFIIAAFALFFFTTYLGRVWCGYTCPQTVWTFIFIWFEERFEGTANKRKRLDEMPWDFNKVWRKTAKHTGWLAVSLLTGLAFCSYFVPVEKLYTDFFTGQSSMLVLIMIFIFTFSTYANAGWMRSIFCVHMCPYSRFQSAMFDKNTYSVGYDATRGEKRGPRSRKVDRNETGLGDCVDCDLCVQVCPTGIDIRDGLQYECINCGACIDACDQTMDKMGYPRGLISYTSEQVLEGKETKLLRPKIIGYGLMLLVMVGLFIVNLSTLTNAEMEILRDRNSLYRENVDGLIENTYTLKVINKSTDAQVYRITFAGLKDATLIGPKQITIQSGEVFTQPISIAVDPYDIKAKKITLTIKLTNVDNNEVIEQDASFFLGL</sequence>
<dbReference type="PROSITE" id="PS00198">
    <property type="entry name" value="4FE4S_FER_1"/>
    <property type="match status" value="1"/>
</dbReference>
<dbReference type="InterPro" id="IPR051684">
    <property type="entry name" value="Electron_Trans/Redox"/>
</dbReference>
<evidence type="ECO:0000256" key="5">
    <source>
        <dbReference type="ARBA" id="ARBA00023004"/>
    </source>
</evidence>
<keyword evidence="7" id="KW-0812">Transmembrane</keyword>
<dbReference type="Proteomes" id="UP001366060">
    <property type="component" value="Unassembled WGS sequence"/>
</dbReference>
<evidence type="ECO:0000256" key="3">
    <source>
        <dbReference type="ARBA" id="ARBA00022723"/>
    </source>
</evidence>
<evidence type="ECO:0000259" key="8">
    <source>
        <dbReference type="PROSITE" id="PS51379"/>
    </source>
</evidence>
<dbReference type="PANTHER" id="PTHR30176">
    <property type="entry name" value="FERREDOXIN-TYPE PROTEIN NAPH"/>
    <property type="match status" value="1"/>
</dbReference>
<dbReference type="Gene3D" id="1.10.1060.10">
    <property type="entry name" value="Alpha-helical ferredoxin"/>
    <property type="match status" value="1"/>
</dbReference>
<organism evidence="9 10">
    <name type="scientific">Psychromonas arctica</name>
    <dbReference type="NCBI Taxonomy" id="168275"/>
    <lineage>
        <taxon>Bacteria</taxon>
        <taxon>Pseudomonadati</taxon>
        <taxon>Pseudomonadota</taxon>
        <taxon>Gammaproteobacteria</taxon>
        <taxon>Alteromonadales</taxon>
        <taxon>Psychromonadaceae</taxon>
        <taxon>Psychromonas</taxon>
    </lineage>
</organism>
<feature type="transmembrane region" description="Helical" evidence="7">
    <location>
        <begin position="42"/>
        <end position="59"/>
    </location>
</feature>
<keyword evidence="4" id="KW-0249">Electron transport</keyword>
<reference evidence="9 10" key="1">
    <citation type="submission" date="2024-02" db="EMBL/GenBank/DDBJ databases">
        <title>Bacteria isolated from the canopy kelp, Nereocystis luetkeana.</title>
        <authorList>
            <person name="Pfister C.A."/>
            <person name="Younker I.T."/>
            <person name="Light S.H."/>
        </authorList>
    </citation>
    <scope>NUCLEOTIDE SEQUENCE [LARGE SCALE GENOMIC DNA]</scope>
    <source>
        <strain evidence="9 10">TI.2.07</strain>
    </source>
</reference>
<feature type="transmembrane region" description="Helical" evidence="7">
    <location>
        <begin position="335"/>
        <end position="356"/>
    </location>
</feature>
<gene>
    <name evidence="9" type="primary">ccoG</name>
    <name evidence="9" type="ORF">V6255_14865</name>
</gene>
<evidence type="ECO:0000313" key="10">
    <source>
        <dbReference type="Proteomes" id="UP001366060"/>
    </source>
</evidence>
<dbReference type="InterPro" id="IPR032879">
    <property type="entry name" value="FixG_C"/>
</dbReference>
<dbReference type="Gene3D" id="2.60.40.10">
    <property type="entry name" value="Immunoglobulins"/>
    <property type="match status" value="1"/>
</dbReference>
<dbReference type="InterPro" id="IPR017896">
    <property type="entry name" value="4Fe4S_Fe-S-bd"/>
</dbReference>
<dbReference type="PANTHER" id="PTHR30176:SF3">
    <property type="entry name" value="FERREDOXIN-TYPE PROTEIN NAPH"/>
    <property type="match status" value="1"/>
</dbReference>
<keyword evidence="5" id="KW-0408">Iron</keyword>
<name>A0ABU9HET7_9GAMM</name>
<evidence type="ECO:0000313" key="9">
    <source>
        <dbReference type="EMBL" id="MEL0660419.1"/>
    </source>
</evidence>
<feature type="transmembrane region" description="Helical" evidence="7">
    <location>
        <begin position="190"/>
        <end position="209"/>
    </location>
</feature>
<feature type="transmembrane region" description="Helical" evidence="7">
    <location>
        <begin position="160"/>
        <end position="178"/>
    </location>
</feature>
<keyword evidence="2" id="KW-0004">4Fe-4S</keyword>
<evidence type="ECO:0000256" key="6">
    <source>
        <dbReference type="ARBA" id="ARBA00023014"/>
    </source>
</evidence>
<dbReference type="PROSITE" id="PS51379">
    <property type="entry name" value="4FE4S_FER_2"/>
    <property type="match status" value="1"/>
</dbReference>
<dbReference type="SUPFAM" id="SSF54862">
    <property type="entry name" value="4Fe-4S ferredoxins"/>
    <property type="match status" value="1"/>
</dbReference>